<protein>
    <submittedName>
        <fullName evidence="2">Retrotransposon protein, putative, Ty3-gypsy subclass</fullName>
    </submittedName>
</protein>
<evidence type="ECO:0000313" key="2">
    <source>
        <dbReference type="EMBL" id="ABA97496.1"/>
    </source>
</evidence>
<feature type="region of interest" description="Disordered" evidence="1">
    <location>
        <begin position="26"/>
        <end position="76"/>
    </location>
</feature>
<gene>
    <name evidence="2" type="ordered locus">LOC_Os12g19570</name>
</gene>
<dbReference type="EMBL" id="DP000011">
    <property type="protein sequence ID" value="ABA97496.1"/>
    <property type="molecule type" value="Genomic_DNA"/>
</dbReference>
<evidence type="ECO:0000256" key="1">
    <source>
        <dbReference type="SAM" id="MobiDB-lite"/>
    </source>
</evidence>
<name>Q2QTI0_ORYSJ</name>
<dbReference type="AlphaFoldDB" id="Q2QTI0"/>
<proteinExistence type="predicted"/>
<reference evidence="2" key="2">
    <citation type="submission" date="2005-04" db="EMBL/GenBank/DDBJ databases">
        <authorList>
            <person name="Buell C.R."/>
            <person name="Wing R.A."/>
            <person name="McCombie W.A."/>
            <person name="Ouyang S."/>
        </authorList>
    </citation>
    <scope>NUCLEOTIDE SEQUENCE</scope>
</reference>
<organism evidence="2">
    <name type="scientific">Oryza sativa subsp. japonica</name>
    <name type="common">Rice</name>
    <dbReference type="NCBI Taxonomy" id="39947"/>
    <lineage>
        <taxon>Eukaryota</taxon>
        <taxon>Viridiplantae</taxon>
        <taxon>Streptophyta</taxon>
        <taxon>Embryophyta</taxon>
        <taxon>Tracheophyta</taxon>
        <taxon>Spermatophyta</taxon>
        <taxon>Magnoliopsida</taxon>
        <taxon>Liliopsida</taxon>
        <taxon>Poales</taxon>
        <taxon>Poaceae</taxon>
        <taxon>BOP clade</taxon>
        <taxon>Oryzoideae</taxon>
        <taxon>Oryzeae</taxon>
        <taxon>Oryzinae</taxon>
        <taxon>Oryza</taxon>
        <taxon>Oryza sativa</taxon>
    </lineage>
</organism>
<accession>Q2QTI0</accession>
<sequence>MATSSRVATPLRSLPTRVVAFLGSAGTGRSLATGPLRRKSARAPPPSSPTEAEPVRPFLSDARRRSSVAPSSRGAPLPPFLAVGRPFAVVPLEIHLNGSKLLKFISNSFELRIEPFNLQNSSKIELYMFV</sequence>
<reference evidence="2" key="3">
    <citation type="submission" date="2006-01" db="EMBL/GenBank/DDBJ databases">
        <authorList>
            <person name="Buell R."/>
        </authorList>
    </citation>
    <scope>NUCLEOTIDE SEQUENCE</scope>
</reference>
<reference evidence="2" key="1">
    <citation type="journal article" date="2005" name="BMC Biol.">
        <title>The sequence of rice chromosomes 11 and 12, rich in disease resistance genes and recent gene duplications.</title>
        <authorList>
            <consortium name="The rice chromosomes 11 and 12 sequencing consortia"/>
        </authorList>
    </citation>
    <scope>NUCLEOTIDE SEQUENCE [LARGE SCALE GENOMIC DNA]</scope>
</reference>